<evidence type="ECO:0000256" key="1">
    <source>
        <dbReference type="SAM" id="SignalP"/>
    </source>
</evidence>
<accession>A0A1G6X4Z1</accession>
<keyword evidence="1" id="KW-0732">Signal</keyword>
<evidence type="ECO:0000313" key="2">
    <source>
        <dbReference type="EMBL" id="SDD72395.1"/>
    </source>
</evidence>
<evidence type="ECO:0000313" key="3">
    <source>
        <dbReference type="Proteomes" id="UP000199603"/>
    </source>
</evidence>
<sequence length="154" mass="16456">MSDPTLLAALLSTALASGAAAPPRDAALAEALSGLWCFSRDEGRSCWAWEEVTADGGLRVWGQTPDGLNRFWSEGRYTVEGVVTCVEITASSEHAPHVAGDAFCAEVVHVDERVHRFRAVGGTRETVTYRLADTAEAPRFEDARASLAPALISP</sequence>
<feature type="chain" id="PRO_5011689397" description="Lipocalin-like domain-containing protein" evidence="1">
    <location>
        <begin position="20"/>
        <end position="154"/>
    </location>
</feature>
<dbReference type="STRING" id="265719.SAMN04488509_10611"/>
<dbReference type="AlphaFoldDB" id="A0A1G6X4Z1"/>
<gene>
    <name evidence="2" type="ORF">SAMN04488509_10611</name>
</gene>
<reference evidence="2 3" key="1">
    <citation type="submission" date="2016-10" db="EMBL/GenBank/DDBJ databases">
        <authorList>
            <person name="de Groot N.N."/>
        </authorList>
    </citation>
    <scope>NUCLEOTIDE SEQUENCE [LARGE SCALE GENOMIC DNA]</scope>
    <source>
        <strain evidence="2 3">DSM 16957</strain>
    </source>
</reference>
<dbReference type="Proteomes" id="UP000199603">
    <property type="component" value="Unassembled WGS sequence"/>
</dbReference>
<name>A0A1G6X4Z1_9GAMM</name>
<protein>
    <recommendedName>
        <fullName evidence="4">Lipocalin-like domain-containing protein</fullName>
    </recommendedName>
</protein>
<keyword evidence="3" id="KW-1185">Reference proteome</keyword>
<feature type="signal peptide" evidence="1">
    <location>
        <begin position="1"/>
        <end position="19"/>
    </location>
</feature>
<organism evidence="2 3">
    <name type="scientific">Aquimonas voraii</name>
    <dbReference type="NCBI Taxonomy" id="265719"/>
    <lineage>
        <taxon>Bacteria</taxon>
        <taxon>Pseudomonadati</taxon>
        <taxon>Pseudomonadota</taxon>
        <taxon>Gammaproteobacteria</taxon>
        <taxon>Lysobacterales</taxon>
        <taxon>Lysobacteraceae</taxon>
        <taxon>Aquimonas</taxon>
    </lineage>
</organism>
<dbReference type="EMBL" id="FNAG01000006">
    <property type="protein sequence ID" value="SDD72395.1"/>
    <property type="molecule type" value="Genomic_DNA"/>
</dbReference>
<dbReference type="RefSeq" id="WP_091242579.1">
    <property type="nucleotide sequence ID" value="NZ_FNAG01000006.1"/>
</dbReference>
<proteinExistence type="predicted"/>
<evidence type="ECO:0008006" key="4">
    <source>
        <dbReference type="Google" id="ProtNLM"/>
    </source>
</evidence>